<accession>A0A225D984</accession>
<dbReference type="AlphaFoldDB" id="A0A225D984"/>
<gene>
    <name evidence="1" type="ORF">FRUB_09950</name>
</gene>
<protein>
    <submittedName>
        <fullName evidence="1">Uncharacterized protein</fullName>
    </submittedName>
</protein>
<proteinExistence type="predicted"/>
<reference evidence="2" key="1">
    <citation type="submission" date="2017-06" db="EMBL/GenBank/DDBJ databases">
        <title>Genome analysis of Fimbriiglobus ruber SP5, the first member of the order Planctomycetales with confirmed chitinolytic capability.</title>
        <authorList>
            <person name="Ravin N.V."/>
            <person name="Rakitin A.L."/>
            <person name="Ivanova A.A."/>
            <person name="Beletsky A.V."/>
            <person name="Kulichevskaya I.S."/>
            <person name="Mardanov A.V."/>
            <person name="Dedysh S.N."/>
        </authorList>
    </citation>
    <scope>NUCLEOTIDE SEQUENCE [LARGE SCALE GENOMIC DNA]</scope>
    <source>
        <strain evidence="2">SP5</strain>
    </source>
</reference>
<evidence type="ECO:0000313" key="1">
    <source>
        <dbReference type="EMBL" id="OWK35108.1"/>
    </source>
</evidence>
<name>A0A225D984_9BACT</name>
<dbReference type="Proteomes" id="UP000214646">
    <property type="component" value="Unassembled WGS sequence"/>
</dbReference>
<dbReference type="RefSeq" id="WP_202974186.1">
    <property type="nucleotide sequence ID" value="NZ_NIDE01000019.1"/>
</dbReference>
<keyword evidence="2" id="KW-1185">Reference proteome</keyword>
<sequence>MSEDGALHAEKYYRTVTEEYAATRPAFRGRHLVALARVTASEYGYPSAGYVEAQKLLKV</sequence>
<evidence type="ECO:0000313" key="2">
    <source>
        <dbReference type="Proteomes" id="UP000214646"/>
    </source>
</evidence>
<dbReference type="EMBL" id="NIDE01000019">
    <property type="protein sequence ID" value="OWK35108.1"/>
    <property type="molecule type" value="Genomic_DNA"/>
</dbReference>
<comment type="caution">
    <text evidence="1">The sequence shown here is derived from an EMBL/GenBank/DDBJ whole genome shotgun (WGS) entry which is preliminary data.</text>
</comment>
<organism evidence="1 2">
    <name type="scientific">Fimbriiglobus ruber</name>
    <dbReference type="NCBI Taxonomy" id="1908690"/>
    <lineage>
        <taxon>Bacteria</taxon>
        <taxon>Pseudomonadati</taxon>
        <taxon>Planctomycetota</taxon>
        <taxon>Planctomycetia</taxon>
        <taxon>Gemmatales</taxon>
        <taxon>Gemmataceae</taxon>
        <taxon>Fimbriiglobus</taxon>
    </lineage>
</organism>